<name>A0A9E4N3L2_9GAMM</name>
<dbReference type="EMBL" id="JAEPCM010000186">
    <property type="protein sequence ID" value="MCG7945862.1"/>
    <property type="molecule type" value="Genomic_DNA"/>
</dbReference>
<dbReference type="AlphaFoldDB" id="A0A9E4N3L2"/>
<comment type="caution">
    <text evidence="1">The sequence shown here is derived from an EMBL/GenBank/DDBJ whole genome shotgun (WGS) entry which is preliminary data.</text>
</comment>
<dbReference type="Proteomes" id="UP000886667">
    <property type="component" value="Unassembled WGS sequence"/>
</dbReference>
<evidence type="ECO:0000313" key="1">
    <source>
        <dbReference type="EMBL" id="MCG7945862.1"/>
    </source>
</evidence>
<organism evidence="1 2">
    <name type="scientific">Candidatus Thiodiazotropha taylori</name>
    <dbReference type="NCBI Taxonomy" id="2792791"/>
    <lineage>
        <taxon>Bacteria</taxon>
        <taxon>Pseudomonadati</taxon>
        <taxon>Pseudomonadota</taxon>
        <taxon>Gammaproteobacteria</taxon>
        <taxon>Chromatiales</taxon>
        <taxon>Sedimenticolaceae</taxon>
        <taxon>Candidatus Thiodiazotropha</taxon>
    </lineage>
</organism>
<evidence type="ECO:0000313" key="2">
    <source>
        <dbReference type="Proteomes" id="UP000886667"/>
    </source>
</evidence>
<protein>
    <submittedName>
        <fullName evidence="1">Uncharacterized protein</fullName>
    </submittedName>
</protein>
<reference evidence="1" key="1">
    <citation type="journal article" date="2021" name="Proc. Natl. Acad. Sci. U.S.A.">
        <title>Global biogeography of chemosynthetic symbionts reveals both localized and globally distributed symbiont groups. .</title>
        <authorList>
            <person name="Osvatic J.T."/>
            <person name="Wilkins L.G.E."/>
            <person name="Leibrecht L."/>
            <person name="Leray M."/>
            <person name="Zauner S."/>
            <person name="Polzin J."/>
            <person name="Camacho Y."/>
            <person name="Gros O."/>
            <person name="van Gils J.A."/>
            <person name="Eisen J.A."/>
            <person name="Petersen J.M."/>
            <person name="Yuen B."/>
        </authorList>
    </citation>
    <scope>NUCLEOTIDE SEQUENCE</scope>
    <source>
        <strain evidence="1">MAGclacostrist064TRANS</strain>
    </source>
</reference>
<sequence length="311" mass="32642">MGIGIAAAAIGSALLNNRATRRAADTAAGASREALDLQREIYNQNRDDLAPYRETGTAALGQLAQLLGISAPQAAPVAETVAPPTGEYTLDPAQLAQVLQPYLEGNPAEISQERQYILDNFPELVQMIDAPEPTVTLSPVGATSESAPTSVPEVEQPVLTEPATPDYSAFFETPGYQFTLNEALTANEGRAAARGRLSSSATDRSNIRYATGLADQTYNNYLNRLASMAGIGQTANTATAGLGANFANSAGTNIANAGTARASGYLGQANTINNALNSYMNYSAYNNLANSLYNTPPSRADFYSTPAYNLG</sequence>
<accession>A0A9E4N3L2</accession>
<proteinExistence type="predicted"/>
<gene>
    <name evidence="1" type="ORF">JAZ07_05875</name>
</gene>